<dbReference type="PROSITE" id="PS51186">
    <property type="entry name" value="GNAT"/>
    <property type="match status" value="1"/>
</dbReference>
<dbReference type="GO" id="GO:0016747">
    <property type="term" value="F:acyltransferase activity, transferring groups other than amino-acyl groups"/>
    <property type="evidence" value="ECO:0007669"/>
    <property type="project" value="InterPro"/>
</dbReference>
<proteinExistence type="predicted"/>
<dbReference type="EMBL" id="SHKN01000001">
    <property type="protein sequence ID" value="RZT95945.1"/>
    <property type="molecule type" value="Genomic_DNA"/>
</dbReference>
<dbReference type="OrthoDB" id="9812988at2"/>
<accession>A0A4V6MEJ5</accession>
<gene>
    <name evidence="2" type="ORF">EV201_0573</name>
</gene>
<dbReference type="RefSeq" id="WP_130305866.1">
    <property type="nucleotide sequence ID" value="NZ_SHKN01000001.1"/>
</dbReference>
<dbReference type="InterPro" id="IPR000182">
    <property type="entry name" value="GNAT_dom"/>
</dbReference>
<evidence type="ECO:0000259" key="1">
    <source>
        <dbReference type="PROSITE" id="PS51186"/>
    </source>
</evidence>
<dbReference type="InterPro" id="IPR016181">
    <property type="entry name" value="Acyl_CoA_acyltransferase"/>
</dbReference>
<dbReference type="CDD" id="cd04301">
    <property type="entry name" value="NAT_SF"/>
    <property type="match status" value="1"/>
</dbReference>
<comment type="caution">
    <text evidence="2">The sequence shown here is derived from an EMBL/GenBank/DDBJ whole genome shotgun (WGS) entry which is preliminary data.</text>
</comment>
<feature type="domain" description="N-acetyltransferase" evidence="1">
    <location>
        <begin position="19"/>
        <end position="159"/>
    </location>
</feature>
<protein>
    <submittedName>
        <fullName evidence="2">Acetyltransferase (GNAT) family protein</fullName>
    </submittedName>
</protein>
<dbReference type="SUPFAM" id="SSF55729">
    <property type="entry name" value="Acyl-CoA N-acyltransferases (Nat)"/>
    <property type="match status" value="1"/>
</dbReference>
<sequence>MELTVDIKQEIAVIEAGVIHSKYATEICEMIETAAKIRGTGIAKRNPLYIAQKLQEGKSIIAFAGDKVIGFCYIETWEHEQYVANSGLIVHPDYRYVGLAKQIKEKAFELSRKRFPGAKIFGLTTSLAVMKINSDLGYKPVTFSELTTDASFWKGCASCVNYDILQRTQHKMCLCTGMLCEPNKPQKTF</sequence>
<keyword evidence="3" id="KW-1185">Reference proteome</keyword>
<dbReference type="Proteomes" id="UP000293562">
    <property type="component" value="Unassembled WGS sequence"/>
</dbReference>
<organism evidence="2 3">
    <name type="scientific">Ancylomarina subtilis</name>
    <dbReference type="NCBI Taxonomy" id="1639035"/>
    <lineage>
        <taxon>Bacteria</taxon>
        <taxon>Pseudomonadati</taxon>
        <taxon>Bacteroidota</taxon>
        <taxon>Bacteroidia</taxon>
        <taxon>Marinilabiliales</taxon>
        <taxon>Marinifilaceae</taxon>
        <taxon>Ancylomarina</taxon>
    </lineage>
</organism>
<reference evidence="2 3" key="1">
    <citation type="submission" date="2019-02" db="EMBL/GenBank/DDBJ databases">
        <title>Genomic Encyclopedia of Type Strains, Phase IV (KMG-IV): sequencing the most valuable type-strain genomes for metagenomic binning, comparative biology and taxonomic classification.</title>
        <authorList>
            <person name="Goeker M."/>
        </authorList>
    </citation>
    <scope>NUCLEOTIDE SEQUENCE [LARGE SCALE GENOMIC DNA]</scope>
    <source>
        <strain evidence="2 3">DSM 28825</strain>
    </source>
</reference>
<dbReference type="AlphaFoldDB" id="A0A4V6MEJ5"/>
<dbReference type="Pfam" id="PF00583">
    <property type="entry name" value="Acetyltransf_1"/>
    <property type="match status" value="1"/>
</dbReference>
<evidence type="ECO:0000313" key="3">
    <source>
        <dbReference type="Proteomes" id="UP000293562"/>
    </source>
</evidence>
<evidence type="ECO:0000313" key="2">
    <source>
        <dbReference type="EMBL" id="RZT95945.1"/>
    </source>
</evidence>
<keyword evidence="2" id="KW-0808">Transferase</keyword>
<dbReference type="Gene3D" id="3.40.630.30">
    <property type="match status" value="1"/>
</dbReference>
<name>A0A4V6MEJ5_9BACT</name>